<gene>
    <name evidence="3" type="ORF">MJG50_18935</name>
</gene>
<dbReference type="Proteomes" id="UP001431131">
    <property type="component" value="Unassembled WGS sequence"/>
</dbReference>
<dbReference type="SUPFAM" id="SSF52540">
    <property type="entry name" value="P-loop containing nucleoside triphosphate hydrolases"/>
    <property type="match status" value="1"/>
</dbReference>
<feature type="transmembrane region" description="Helical" evidence="1">
    <location>
        <begin position="148"/>
        <end position="167"/>
    </location>
</feature>
<evidence type="ECO:0000313" key="4">
    <source>
        <dbReference type="Proteomes" id="UP001431131"/>
    </source>
</evidence>
<keyword evidence="1" id="KW-0472">Membrane</keyword>
<dbReference type="PANTHER" id="PTHR22674">
    <property type="entry name" value="NTPASE, KAP FAMILY P-LOOP DOMAIN-CONTAINING 1"/>
    <property type="match status" value="1"/>
</dbReference>
<evidence type="ECO:0000313" key="3">
    <source>
        <dbReference type="EMBL" id="MCH1627415.1"/>
    </source>
</evidence>
<keyword evidence="1" id="KW-0812">Transmembrane</keyword>
<evidence type="ECO:0000259" key="2">
    <source>
        <dbReference type="Pfam" id="PF07693"/>
    </source>
</evidence>
<dbReference type="PANTHER" id="PTHR22674:SF6">
    <property type="entry name" value="NTPASE KAP FAMILY P-LOOP DOMAIN-CONTAINING PROTEIN 1"/>
    <property type="match status" value="1"/>
</dbReference>
<evidence type="ECO:0000256" key="1">
    <source>
        <dbReference type="SAM" id="Phobius"/>
    </source>
</evidence>
<reference evidence="3" key="1">
    <citation type="submission" date="2022-02" db="EMBL/GenBank/DDBJ databases">
        <title>Fredinandcohnia quinoae sp. nov. isolated from Chenopodium quinoa seeds.</title>
        <authorList>
            <person name="Saati-Santamaria Z."/>
            <person name="Flores-Felix J.D."/>
            <person name="Igual J.M."/>
            <person name="Velazquez E."/>
            <person name="Garcia-Fraile P."/>
            <person name="Martinez-Molina E."/>
        </authorList>
    </citation>
    <scope>NUCLEOTIDE SEQUENCE</scope>
    <source>
        <strain evidence="3">SECRCQ15</strain>
    </source>
</reference>
<feature type="domain" description="KAP NTPase" evidence="2">
    <location>
        <begin position="38"/>
        <end position="369"/>
    </location>
</feature>
<name>A0AAW5ECJ5_9BACI</name>
<dbReference type="InterPro" id="IPR052754">
    <property type="entry name" value="NTPase_KAP_P-loop"/>
</dbReference>
<dbReference type="RefSeq" id="WP_240257334.1">
    <property type="nucleotide sequence ID" value="NZ_JAKTTI010000041.1"/>
</dbReference>
<sequence length="1233" mass="145242">MKIVSSLKEDKQKDNDKIYLNDLPLEDSANDKFQAIQVAEILKDSIQQSSLPLHISLLGKWGSGKTTVIKILKSLLQKSDYELKVISVWKFADDSPSLHRKIVREIERKLDADNPELLDISTTNERQIQSNGILSNLLLFKRLGDFKFITLIAAAIYIFLLIVFFMFPIRYQSILNSSILLALTGLFTLLISRNSFSVYSLIKNVRTNLPLNYNDQYENRFIKVVDNYLGIGTNKKLILVFDDLDRLPPKQLYGALNTIKTFLDSNRCAFIIPCDEEVLKRELNEAFEKKEMDDIFDVKEYLNKTFDITVRLPKLEPSNMWRYSQTLLENNEILWFKENKEYYKELLSILIHPEVLTPRHVKKNINTFATDWELAKKRDEVNQSRSFLTLHPREIAVFSVLKTDYSDFYNLIIENPFLVLDMYETSTKEKYRNKISNFDNLSGFLSRVEHILPEDPRPFIYFNNVELNPLTGRADLELLKKHILNGQWTAFKEQATKVQSSDLRYVFTSVFTDISSNLDCKNVFSIIFKDHKAIDVFDENDKIRLQELIRLNLNLITEHDIKESLQVFNKVVNHLSIWRTFGELIYNTEEKFLNLLQANIEFPDLVEKLQIKDISSLYAEYSVQIGEQAKDVYYVPNQILELPIDHPLVNSIPWTSSLMNCLSLITKIDEIEDEDEEIYDELYSKEVKRLTFGFMLSDWLLSVKEKTNQIIDVKIINTFLIKYRFIESNQLKGVVGVWLELFEDNQESEPLKDLISLIKTRYFNICEKYELKLLGDVLSNFNNDEDIYDEIYENLKARVKHKNNQNLLALLNYFNNTNAVKKFSLYNYDFSETELNEQMLNIIISSVDIYSSEDIETFMEKSTNNVFEQDQSTSNIAFLRLIRESREWLKLAREQKDTWFGVESEVDWWFKWSGTGNKYYDKLEIYFELYRDQKDVWDVLINSLERIIPYNDTPHNFGAKPYRGNISLFVNSAFKLIYNKCNHQSMMEQILSKLINVNSISNSNVKISIFEILDSDIISEFISKASNVISLSNNEFNQLIIKYGETKDSTHLSNIIKRWGYFSRDERIEFTSRIEEEKEILLVKHIEDHPELIYISELKDYIIEDEIKFSIMRAIIIRVDKVLLNQWLIESVNFFNEKGLSKWRCLAFDYGIQVRDDLQLPDLSDVEKLFTFKDDRTKIAIKLITKFYPRRDKNKAEIKEIRKRILILEDNKEFKELVYEAKDKFGWRNTILA</sequence>
<dbReference type="Pfam" id="PF07693">
    <property type="entry name" value="KAP_NTPase"/>
    <property type="match status" value="1"/>
</dbReference>
<protein>
    <submittedName>
        <fullName evidence="3">KAP family NTPase</fullName>
    </submittedName>
</protein>
<dbReference type="InterPro" id="IPR011646">
    <property type="entry name" value="KAP_P-loop"/>
</dbReference>
<dbReference type="AlphaFoldDB" id="A0AAW5ECJ5"/>
<dbReference type="Gene3D" id="3.40.50.300">
    <property type="entry name" value="P-loop containing nucleotide triphosphate hydrolases"/>
    <property type="match status" value="1"/>
</dbReference>
<comment type="caution">
    <text evidence="3">The sequence shown here is derived from an EMBL/GenBank/DDBJ whole genome shotgun (WGS) entry which is preliminary data.</text>
</comment>
<organism evidence="3 4">
    <name type="scientific">Fredinandcohnia quinoae</name>
    <dbReference type="NCBI Taxonomy" id="2918902"/>
    <lineage>
        <taxon>Bacteria</taxon>
        <taxon>Bacillati</taxon>
        <taxon>Bacillota</taxon>
        <taxon>Bacilli</taxon>
        <taxon>Bacillales</taxon>
        <taxon>Bacillaceae</taxon>
        <taxon>Fredinandcohnia</taxon>
    </lineage>
</organism>
<dbReference type="EMBL" id="JAKTTI010000041">
    <property type="protein sequence ID" value="MCH1627415.1"/>
    <property type="molecule type" value="Genomic_DNA"/>
</dbReference>
<keyword evidence="1" id="KW-1133">Transmembrane helix</keyword>
<proteinExistence type="predicted"/>
<dbReference type="InterPro" id="IPR027417">
    <property type="entry name" value="P-loop_NTPase"/>
</dbReference>
<feature type="transmembrane region" description="Helical" evidence="1">
    <location>
        <begin position="173"/>
        <end position="191"/>
    </location>
</feature>
<keyword evidence="4" id="KW-1185">Reference proteome</keyword>
<accession>A0AAW5ECJ5</accession>